<dbReference type="InterPro" id="IPR018666">
    <property type="entry name" value="DUF2125"/>
</dbReference>
<feature type="chain" id="PRO_5035285719" description="DUF2125 domain-containing protein" evidence="1">
    <location>
        <begin position="26"/>
        <end position="311"/>
    </location>
</feature>
<dbReference type="AlphaFoldDB" id="A0A8J3EGU2"/>
<reference evidence="2" key="2">
    <citation type="submission" date="2020-09" db="EMBL/GenBank/DDBJ databases">
        <authorList>
            <person name="Sun Q."/>
            <person name="Zhou Y."/>
        </authorList>
    </citation>
    <scope>NUCLEOTIDE SEQUENCE</scope>
    <source>
        <strain evidence="2">CGMCC 1.15762</strain>
    </source>
</reference>
<dbReference type="RefSeq" id="WP_188789771.1">
    <property type="nucleotide sequence ID" value="NZ_BMJV01000003.1"/>
</dbReference>
<evidence type="ECO:0000256" key="1">
    <source>
        <dbReference type="SAM" id="SignalP"/>
    </source>
</evidence>
<keyword evidence="1" id="KW-0732">Signal</keyword>
<evidence type="ECO:0000313" key="3">
    <source>
        <dbReference type="Proteomes" id="UP000617145"/>
    </source>
</evidence>
<dbReference type="Pfam" id="PF09898">
    <property type="entry name" value="DUF2125"/>
    <property type="match status" value="1"/>
</dbReference>
<evidence type="ECO:0008006" key="4">
    <source>
        <dbReference type="Google" id="ProtNLM"/>
    </source>
</evidence>
<organism evidence="2 3">
    <name type="scientific">Salipiger pallidus</name>
    <dbReference type="NCBI Taxonomy" id="1775170"/>
    <lineage>
        <taxon>Bacteria</taxon>
        <taxon>Pseudomonadati</taxon>
        <taxon>Pseudomonadota</taxon>
        <taxon>Alphaproteobacteria</taxon>
        <taxon>Rhodobacterales</taxon>
        <taxon>Roseobacteraceae</taxon>
        <taxon>Salipiger</taxon>
    </lineage>
</organism>
<proteinExistence type="predicted"/>
<feature type="signal peptide" evidence="1">
    <location>
        <begin position="1"/>
        <end position="25"/>
    </location>
</feature>
<keyword evidence="3" id="KW-1185">Reference proteome</keyword>
<sequence>MKRLVLVVVAAALAWSAFWFWSASAQRSAIEAWAEDRRADGVEVAWDDLSIDGFPNRIDTTFTGLRGSDASAGYDAEVPVLQVLQMVWNRDHVILALPDGFSVTQGEDRYDVDATGLRASAVQDGGALQRFNLEAEVVNVSGTASAAMSGVTGALRRVPDQPAYSVAFNATEFAAAGASGSGSLALEGEAGIAPEAMGGTVTIEDLRRIRVGRLDLTQGALDLALAADLDVAEDGEIEGELTIRADNLSAAIAAEREAGRMPSEVLTLIEGTAQLLSGLSGREDSIDVGLEFRGGRTWLGILPIGPAPDLF</sequence>
<gene>
    <name evidence="2" type="ORF">GCM10011415_16680</name>
</gene>
<dbReference type="Proteomes" id="UP000617145">
    <property type="component" value="Unassembled WGS sequence"/>
</dbReference>
<comment type="caution">
    <text evidence="2">The sequence shown here is derived from an EMBL/GenBank/DDBJ whole genome shotgun (WGS) entry which is preliminary data.</text>
</comment>
<reference evidence="2" key="1">
    <citation type="journal article" date="2014" name="Int. J. Syst. Evol. Microbiol.">
        <title>Complete genome sequence of Corynebacterium casei LMG S-19264T (=DSM 44701T), isolated from a smear-ripened cheese.</title>
        <authorList>
            <consortium name="US DOE Joint Genome Institute (JGI-PGF)"/>
            <person name="Walter F."/>
            <person name="Albersmeier A."/>
            <person name="Kalinowski J."/>
            <person name="Ruckert C."/>
        </authorList>
    </citation>
    <scope>NUCLEOTIDE SEQUENCE</scope>
    <source>
        <strain evidence="2">CGMCC 1.15762</strain>
    </source>
</reference>
<name>A0A8J3EGU2_9RHOB</name>
<evidence type="ECO:0000313" key="2">
    <source>
        <dbReference type="EMBL" id="GGG69842.1"/>
    </source>
</evidence>
<accession>A0A8J3EGU2</accession>
<dbReference type="EMBL" id="BMJV01000003">
    <property type="protein sequence ID" value="GGG69842.1"/>
    <property type="molecule type" value="Genomic_DNA"/>
</dbReference>
<protein>
    <recommendedName>
        <fullName evidence="4">DUF2125 domain-containing protein</fullName>
    </recommendedName>
</protein>